<keyword evidence="3" id="KW-1185">Reference proteome</keyword>
<evidence type="ECO:0000313" key="3">
    <source>
        <dbReference type="Proteomes" id="UP001524501"/>
    </source>
</evidence>
<dbReference type="EMBL" id="JANFQF010000002">
    <property type="protein sequence ID" value="MCQ4118126.1"/>
    <property type="molecule type" value="Genomic_DNA"/>
</dbReference>
<gene>
    <name evidence="2" type="ORF">NOF53_02855</name>
</gene>
<evidence type="ECO:0000256" key="1">
    <source>
        <dbReference type="SAM" id="Phobius"/>
    </source>
</evidence>
<accession>A0ABT1Q7A5</accession>
<reference evidence="2 3" key="1">
    <citation type="submission" date="2022-07" db="EMBL/GenBank/DDBJ databases">
        <title>Degradation activity of malathion, p-nitrophenol and potential low-temperature adaptation strategy of Rhodococcus sp. FXJ9.536.</title>
        <authorList>
            <person name="Huang J."/>
            <person name="Huang Y."/>
        </authorList>
    </citation>
    <scope>NUCLEOTIDE SEQUENCE [LARGE SCALE GENOMIC DNA]</scope>
    <source>
        <strain evidence="2 3">FXJ9.536</strain>
    </source>
</reference>
<evidence type="ECO:0000313" key="2">
    <source>
        <dbReference type="EMBL" id="MCQ4118126.1"/>
    </source>
</evidence>
<protein>
    <submittedName>
        <fullName evidence="2">Uncharacterized protein</fullName>
    </submittedName>
</protein>
<feature type="transmembrane region" description="Helical" evidence="1">
    <location>
        <begin position="51"/>
        <end position="69"/>
    </location>
</feature>
<keyword evidence="1" id="KW-1133">Transmembrane helix</keyword>
<sequence>MTLLSVLPWLILLVLAVGLEGVGLALGGRSTSVPTLSTVIDYALAWHPVRFVLFCGWLAVGGAPVVRMVHRRVLPHFPTGG</sequence>
<comment type="caution">
    <text evidence="2">The sequence shown here is derived from an EMBL/GenBank/DDBJ whole genome shotgun (WGS) entry which is preliminary data.</text>
</comment>
<dbReference type="RefSeq" id="WP_255965468.1">
    <property type="nucleotide sequence ID" value="NZ_JANFQF010000002.1"/>
</dbReference>
<keyword evidence="1" id="KW-0812">Transmembrane</keyword>
<organism evidence="2 3">
    <name type="scientific">Rhodococcus tibetensis</name>
    <dbReference type="NCBI Taxonomy" id="2965064"/>
    <lineage>
        <taxon>Bacteria</taxon>
        <taxon>Bacillati</taxon>
        <taxon>Actinomycetota</taxon>
        <taxon>Actinomycetes</taxon>
        <taxon>Mycobacteriales</taxon>
        <taxon>Nocardiaceae</taxon>
        <taxon>Rhodococcus</taxon>
    </lineage>
</organism>
<proteinExistence type="predicted"/>
<keyword evidence="1" id="KW-0472">Membrane</keyword>
<dbReference type="Proteomes" id="UP001524501">
    <property type="component" value="Unassembled WGS sequence"/>
</dbReference>
<name>A0ABT1Q7A5_9NOCA</name>